<gene>
    <name evidence="1" type="ordered locus">NT01EI_2406</name>
</gene>
<proteinExistence type="predicted"/>
<organism evidence="1 2">
    <name type="scientific">Edwardsiella ictaluri (strain 93-146)</name>
    <dbReference type="NCBI Taxonomy" id="634503"/>
    <lineage>
        <taxon>Bacteria</taxon>
        <taxon>Pseudomonadati</taxon>
        <taxon>Pseudomonadota</taxon>
        <taxon>Gammaproteobacteria</taxon>
        <taxon>Enterobacterales</taxon>
        <taxon>Hafniaceae</taxon>
        <taxon>Edwardsiella</taxon>
    </lineage>
</organism>
<accession>C5BA96</accession>
<name>C5BA96_EDWI9</name>
<dbReference type="HOGENOM" id="CLU_3327326_0_0_6"/>
<dbReference type="KEGG" id="eic:NT01EI_2406"/>
<reference evidence="1 2" key="2">
    <citation type="journal article" date="2012" name="J. Bacteriol.">
        <title>Genome Sequence of Edwardsiella ictaluri 93-146, a Strain Associated with a Natural Channel Catfish Outbreak of Enteric Septicemia of Catfish.</title>
        <authorList>
            <person name="Williams M.L."/>
            <person name="Gillaspy A.F."/>
            <person name="Dyer D.W."/>
            <person name="Thune R.L."/>
            <person name="Waldbieser G.C."/>
            <person name="Schuster S.C."/>
            <person name="Gipson J."/>
            <person name="Zaitshik J."/>
            <person name="Landry C."/>
            <person name="Banes M.M."/>
            <person name="Lawrence M.L."/>
        </authorList>
    </citation>
    <scope>NUCLEOTIDE SEQUENCE [LARGE SCALE GENOMIC DNA]</scope>
    <source>
        <strain evidence="1 2">93-146</strain>
    </source>
</reference>
<protein>
    <submittedName>
        <fullName evidence="1">Uncharacterized protein</fullName>
    </submittedName>
</protein>
<evidence type="ECO:0000313" key="1">
    <source>
        <dbReference type="EMBL" id="ACR69576.1"/>
    </source>
</evidence>
<sequence>MVLACLYPPTIGSIDQNFIKILYFFKSMSFHSFCYRMF</sequence>
<dbReference type="AlphaFoldDB" id="C5BA96"/>
<dbReference type="EMBL" id="CP001600">
    <property type="protein sequence ID" value="ACR69576.1"/>
    <property type="molecule type" value="Genomic_DNA"/>
</dbReference>
<dbReference type="Proteomes" id="UP000001485">
    <property type="component" value="Chromosome"/>
</dbReference>
<reference evidence="2" key="1">
    <citation type="submission" date="2009-03" db="EMBL/GenBank/DDBJ databases">
        <title>Complete genome sequence of Edwardsiella ictaluri 93-146.</title>
        <authorList>
            <person name="Williams M.L."/>
            <person name="Gillaspy A.F."/>
            <person name="Dyer D.W."/>
            <person name="Thune R.L."/>
            <person name="Waldbieser G.C."/>
            <person name="Schuster S.C."/>
            <person name="Gipson J."/>
            <person name="Zaitshik J."/>
            <person name="Landry C."/>
            <person name="Lawrence M.L."/>
        </authorList>
    </citation>
    <scope>NUCLEOTIDE SEQUENCE [LARGE SCALE GENOMIC DNA]</scope>
    <source>
        <strain evidence="2">93-146</strain>
    </source>
</reference>
<evidence type="ECO:0000313" key="2">
    <source>
        <dbReference type="Proteomes" id="UP000001485"/>
    </source>
</evidence>